<dbReference type="Proteomes" id="UP000010816">
    <property type="component" value="Chromosome"/>
</dbReference>
<evidence type="ECO:0000256" key="2">
    <source>
        <dbReference type="ARBA" id="ARBA00022801"/>
    </source>
</evidence>
<evidence type="ECO:0000313" key="5">
    <source>
        <dbReference type="EMBL" id="AGA90378.1"/>
    </source>
</evidence>
<evidence type="ECO:0000256" key="1">
    <source>
        <dbReference type="ARBA" id="ARBA00010458"/>
    </source>
</evidence>
<accession>L0GUC9</accession>
<gene>
    <name evidence="5" type="ORF">Thimo_1598</name>
</gene>
<feature type="domain" description="HotDog ACOT-type" evidence="4">
    <location>
        <begin position="13"/>
        <end position="126"/>
    </location>
</feature>
<organism evidence="5 6">
    <name type="scientific">Thioflavicoccus mobilis 8321</name>
    <dbReference type="NCBI Taxonomy" id="765912"/>
    <lineage>
        <taxon>Bacteria</taxon>
        <taxon>Pseudomonadati</taxon>
        <taxon>Pseudomonadota</taxon>
        <taxon>Gammaproteobacteria</taxon>
        <taxon>Chromatiales</taxon>
        <taxon>Chromatiaceae</taxon>
        <taxon>Thioflavicoccus</taxon>
    </lineage>
</organism>
<name>L0GUC9_9GAMM</name>
<dbReference type="Gene3D" id="3.10.129.10">
    <property type="entry name" value="Hotdog Thioesterase"/>
    <property type="match status" value="1"/>
</dbReference>
<dbReference type="PANTHER" id="PTHR11049">
    <property type="entry name" value="ACYL COENZYME A THIOESTER HYDROLASE"/>
    <property type="match status" value="1"/>
</dbReference>
<dbReference type="Pfam" id="PF03061">
    <property type="entry name" value="4HBT"/>
    <property type="match status" value="1"/>
</dbReference>
<protein>
    <submittedName>
        <fullName evidence="5">Acyl-CoA hydrolase</fullName>
    </submittedName>
</protein>
<dbReference type="InterPro" id="IPR040170">
    <property type="entry name" value="Cytosol_ACT"/>
</dbReference>
<dbReference type="OrthoDB" id="9801856at2"/>
<dbReference type="PANTHER" id="PTHR11049:SF5">
    <property type="entry name" value="ACYL-COA THIOESTER HYDROLASE YCIA"/>
    <property type="match status" value="1"/>
</dbReference>
<dbReference type="InterPro" id="IPR006683">
    <property type="entry name" value="Thioestr_dom"/>
</dbReference>
<dbReference type="GO" id="GO:0005829">
    <property type="term" value="C:cytosol"/>
    <property type="evidence" value="ECO:0007669"/>
    <property type="project" value="TreeGrafter"/>
</dbReference>
<dbReference type="SUPFAM" id="SSF54637">
    <property type="entry name" value="Thioesterase/thiol ester dehydrase-isomerase"/>
    <property type="match status" value="1"/>
</dbReference>
<evidence type="ECO:0000256" key="3">
    <source>
        <dbReference type="PROSITE-ProRule" id="PRU01106"/>
    </source>
</evidence>
<reference evidence="5 6" key="1">
    <citation type="submission" date="2011-09" db="EMBL/GenBank/DDBJ databases">
        <title>Complete sequence of chromosome of Thioflavicoccus mobilis 8321.</title>
        <authorList>
            <consortium name="US DOE Joint Genome Institute"/>
            <person name="Lucas S."/>
            <person name="Han J."/>
            <person name="Lapidus A."/>
            <person name="Cheng J.-F."/>
            <person name="Goodwin L."/>
            <person name="Pitluck S."/>
            <person name="Peters L."/>
            <person name="Ovchinnikova G."/>
            <person name="Lu M."/>
            <person name="Detter J.C."/>
            <person name="Han C."/>
            <person name="Tapia R."/>
            <person name="Land M."/>
            <person name="Hauser L."/>
            <person name="Kyrpides N."/>
            <person name="Ivanova N."/>
            <person name="Pagani I."/>
            <person name="Vogl K."/>
            <person name="Liu Z."/>
            <person name="Imhoff J."/>
            <person name="Thiel V."/>
            <person name="Frigaard N.-U."/>
            <person name="Bryant D."/>
            <person name="Woyke T."/>
        </authorList>
    </citation>
    <scope>NUCLEOTIDE SEQUENCE [LARGE SCALE GENOMIC DNA]</scope>
    <source>
        <strain evidence="5 6">8321</strain>
    </source>
</reference>
<dbReference type="InterPro" id="IPR033120">
    <property type="entry name" value="HOTDOG_ACOT"/>
</dbReference>
<dbReference type="GO" id="GO:0006637">
    <property type="term" value="P:acyl-CoA metabolic process"/>
    <property type="evidence" value="ECO:0007669"/>
    <property type="project" value="TreeGrafter"/>
</dbReference>
<dbReference type="AlphaFoldDB" id="L0GUC9"/>
<proteinExistence type="inferred from homology"/>
<dbReference type="KEGG" id="tmb:Thimo_1598"/>
<dbReference type="HOGENOM" id="CLU_050164_2_0_6"/>
<keyword evidence="2 3" id="KW-0378">Hydrolase</keyword>
<sequence>MNRPPISETLDPRQWHLAIRVTTMPADTNAYGDIFGGWLMSQADIAGSTVAIQVAQGRIATVAVKEFRFVAPVLVGDLVNLYARLVRVGRSSITVEVEAWAQREPDPTSTHRVATATFTYVAVSPDGRPRPVNIAGTTEL</sequence>
<dbReference type="GO" id="GO:0052816">
    <property type="term" value="F:long-chain fatty acyl-CoA hydrolase activity"/>
    <property type="evidence" value="ECO:0007669"/>
    <property type="project" value="TreeGrafter"/>
</dbReference>
<comment type="similarity">
    <text evidence="1">Belongs to the acyl coenzyme A hydrolase family.</text>
</comment>
<keyword evidence="6" id="KW-1185">Reference proteome</keyword>
<evidence type="ECO:0000259" key="4">
    <source>
        <dbReference type="PROSITE" id="PS51770"/>
    </source>
</evidence>
<dbReference type="EMBL" id="CP003051">
    <property type="protein sequence ID" value="AGA90378.1"/>
    <property type="molecule type" value="Genomic_DNA"/>
</dbReference>
<dbReference type="InterPro" id="IPR029069">
    <property type="entry name" value="HotDog_dom_sf"/>
</dbReference>
<dbReference type="GO" id="GO:0009062">
    <property type="term" value="P:fatty acid catabolic process"/>
    <property type="evidence" value="ECO:0007669"/>
    <property type="project" value="TreeGrafter"/>
</dbReference>
<dbReference type="STRING" id="765912.Thimo_1598"/>
<evidence type="ECO:0000313" key="6">
    <source>
        <dbReference type="Proteomes" id="UP000010816"/>
    </source>
</evidence>
<dbReference type="CDD" id="cd03442">
    <property type="entry name" value="BFIT_BACH"/>
    <property type="match status" value="1"/>
</dbReference>
<dbReference type="eggNOG" id="COG1607">
    <property type="taxonomic scope" value="Bacteria"/>
</dbReference>
<dbReference type="PROSITE" id="PS51770">
    <property type="entry name" value="HOTDOG_ACOT"/>
    <property type="match status" value="1"/>
</dbReference>